<dbReference type="AlphaFoldDB" id="A0A518K7Y0"/>
<keyword evidence="2" id="KW-0805">Transcription regulation</keyword>
<name>A0A518K7Y0_9BACT</name>
<reference evidence="6 7" key="1">
    <citation type="submission" date="2019-02" db="EMBL/GenBank/DDBJ databases">
        <title>Deep-cultivation of Planctomycetes and their phenomic and genomic characterization uncovers novel biology.</title>
        <authorList>
            <person name="Wiegand S."/>
            <person name="Jogler M."/>
            <person name="Boedeker C."/>
            <person name="Pinto D."/>
            <person name="Vollmers J."/>
            <person name="Rivas-Marin E."/>
            <person name="Kohn T."/>
            <person name="Peeters S.H."/>
            <person name="Heuer A."/>
            <person name="Rast P."/>
            <person name="Oberbeckmann S."/>
            <person name="Bunk B."/>
            <person name="Jeske O."/>
            <person name="Meyerdierks A."/>
            <person name="Storesund J.E."/>
            <person name="Kallscheuer N."/>
            <person name="Luecker S."/>
            <person name="Lage O.M."/>
            <person name="Pohl T."/>
            <person name="Merkel B.J."/>
            <person name="Hornburger P."/>
            <person name="Mueller R.-W."/>
            <person name="Bruemmer F."/>
            <person name="Labrenz M."/>
            <person name="Spormann A.M."/>
            <person name="Op den Camp H."/>
            <person name="Overmann J."/>
            <person name="Amann R."/>
            <person name="Jetten M.S.M."/>
            <person name="Mascher T."/>
            <person name="Medema M.H."/>
            <person name="Devos D.P."/>
            <person name="Kaster A.-K."/>
            <person name="Ovreas L."/>
            <person name="Rohde M."/>
            <person name="Galperin M.Y."/>
            <person name="Jogler C."/>
        </authorList>
    </citation>
    <scope>NUCLEOTIDE SEQUENCE [LARGE SCALE GENOMIC DNA]</scope>
    <source>
        <strain evidence="6 7">Spa11</strain>
    </source>
</reference>
<dbReference type="Gene3D" id="1.10.10.10">
    <property type="entry name" value="Winged helix-like DNA-binding domain superfamily/Winged helix DNA-binding domain"/>
    <property type="match status" value="1"/>
</dbReference>
<dbReference type="PANTHER" id="PTHR34294">
    <property type="entry name" value="TRANSCRIPTIONAL REGULATOR-RELATED"/>
    <property type="match status" value="1"/>
</dbReference>
<dbReference type="Proteomes" id="UP000316426">
    <property type="component" value="Chromosome"/>
</dbReference>
<dbReference type="InterPro" id="IPR013324">
    <property type="entry name" value="RNA_pol_sigma_r3/r4-like"/>
</dbReference>
<gene>
    <name evidence="6" type="primary">deoR</name>
    <name evidence="6" type="ORF">Spa11_21070</name>
</gene>
<dbReference type="GO" id="GO:0003677">
    <property type="term" value="F:DNA binding"/>
    <property type="evidence" value="ECO:0007669"/>
    <property type="project" value="UniProtKB-KW"/>
</dbReference>
<dbReference type="EMBL" id="CP036349">
    <property type="protein sequence ID" value="QDV73908.1"/>
    <property type="molecule type" value="Genomic_DNA"/>
</dbReference>
<protein>
    <submittedName>
        <fullName evidence="6">Deoxyribonucleoside regulator</fullName>
    </submittedName>
</protein>
<organism evidence="6 7">
    <name type="scientific">Botrimarina mediterranea</name>
    <dbReference type="NCBI Taxonomy" id="2528022"/>
    <lineage>
        <taxon>Bacteria</taxon>
        <taxon>Pseudomonadati</taxon>
        <taxon>Planctomycetota</taxon>
        <taxon>Planctomycetia</taxon>
        <taxon>Pirellulales</taxon>
        <taxon>Lacipirellulaceae</taxon>
        <taxon>Botrimarina</taxon>
    </lineage>
</organism>
<evidence type="ECO:0000313" key="6">
    <source>
        <dbReference type="EMBL" id="QDV73908.1"/>
    </source>
</evidence>
<dbReference type="InterPro" id="IPR036388">
    <property type="entry name" value="WH-like_DNA-bd_sf"/>
</dbReference>
<keyword evidence="7" id="KW-1185">Reference proteome</keyword>
<dbReference type="InterPro" id="IPR007324">
    <property type="entry name" value="Sugar-bd_dom_put"/>
</dbReference>
<evidence type="ECO:0000256" key="1">
    <source>
        <dbReference type="ARBA" id="ARBA00010466"/>
    </source>
</evidence>
<evidence type="ECO:0000259" key="5">
    <source>
        <dbReference type="Pfam" id="PF04198"/>
    </source>
</evidence>
<dbReference type="KEGG" id="bmei:Spa11_21070"/>
<keyword evidence="3" id="KW-0238">DNA-binding</keyword>
<dbReference type="GO" id="GO:0030246">
    <property type="term" value="F:carbohydrate binding"/>
    <property type="evidence" value="ECO:0007669"/>
    <property type="project" value="InterPro"/>
</dbReference>
<evidence type="ECO:0000256" key="4">
    <source>
        <dbReference type="ARBA" id="ARBA00023163"/>
    </source>
</evidence>
<feature type="domain" description="Sugar-binding" evidence="5">
    <location>
        <begin position="71"/>
        <end position="322"/>
    </location>
</feature>
<comment type="similarity">
    <text evidence="1">Belongs to the SorC transcriptional regulatory family.</text>
</comment>
<dbReference type="Pfam" id="PF04198">
    <property type="entry name" value="Sugar-bind"/>
    <property type="match status" value="1"/>
</dbReference>
<accession>A0A518K7Y0</accession>
<sequence length="325" mass="35042">MAVTANGAAAPVYSDAQLIVAARMYYIDEMSQAEIGKTLGVSQAKVSRMLGLARQTGIVQISVAEYRPRSEELEAALVKRFKLRDAIVVRRLESQSIMELRTTIGYFAAPTVSTWVPSGATVAVAGGRTLRALAERMEPSQPTKGITVIQAMGSIDETTGSYDALEIGRRLATRWSGSFLALNTPAILEDAQVCRRLSEVDQVRKTLDRLNAATVAMVGIGNLQNSVFRERNALKTADVNKLTKAGAVGEIVGRFYDEEGRECDTPFKNRVIGVQLDALRRMKSVIGVVAGSDRTAALRAAIRGKILKSLVLDDAAAISLLESPS</sequence>
<dbReference type="Gene3D" id="3.40.50.1360">
    <property type="match status" value="1"/>
</dbReference>
<dbReference type="PANTHER" id="PTHR34294:SF1">
    <property type="entry name" value="TRANSCRIPTIONAL REGULATOR LSRR"/>
    <property type="match status" value="1"/>
</dbReference>
<evidence type="ECO:0000256" key="2">
    <source>
        <dbReference type="ARBA" id="ARBA00023015"/>
    </source>
</evidence>
<proteinExistence type="inferred from homology"/>
<dbReference type="InterPro" id="IPR037171">
    <property type="entry name" value="NagB/RpiA_transferase-like"/>
</dbReference>
<evidence type="ECO:0000313" key="7">
    <source>
        <dbReference type="Proteomes" id="UP000316426"/>
    </source>
</evidence>
<evidence type="ECO:0000256" key="3">
    <source>
        <dbReference type="ARBA" id="ARBA00023125"/>
    </source>
</evidence>
<keyword evidence="4" id="KW-0804">Transcription</keyword>
<dbReference type="SUPFAM" id="SSF88659">
    <property type="entry name" value="Sigma3 and sigma4 domains of RNA polymerase sigma factors"/>
    <property type="match status" value="1"/>
</dbReference>
<dbReference type="RefSeq" id="WP_145111704.1">
    <property type="nucleotide sequence ID" value="NZ_CP036349.1"/>
</dbReference>
<dbReference type="SUPFAM" id="SSF100950">
    <property type="entry name" value="NagB/RpiA/CoA transferase-like"/>
    <property type="match status" value="1"/>
</dbReference>
<dbReference type="InterPro" id="IPR051054">
    <property type="entry name" value="SorC_transcr_regulators"/>
</dbReference>